<dbReference type="Proteomes" id="UP001155241">
    <property type="component" value="Unassembled WGS sequence"/>
</dbReference>
<evidence type="ECO:0000256" key="1">
    <source>
        <dbReference type="SAM" id="Coils"/>
    </source>
</evidence>
<feature type="region of interest" description="Disordered" evidence="2">
    <location>
        <begin position="324"/>
        <end position="376"/>
    </location>
</feature>
<keyword evidence="4" id="KW-1185">Reference proteome</keyword>
<feature type="coiled-coil region" evidence="1">
    <location>
        <begin position="41"/>
        <end position="98"/>
    </location>
</feature>
<dbReference type="RefSeq" id="WP_252850714.1">
    <property type="nucleotide sequence ID" value="NZ_JAMXLR010000006.1"/>
</dbReference>
<gene>
    <name evidence="3" type="ORF">NG895_01730</name>
</gene>
<reference evidence="3" key="1">
    <citation type="submission" date="2022-06" db="EMBL/GenBank/DDBJ databases">
        <title>Aeoliella straminimaris, a novel planctomycete from sediments.</title>
        <authorList>
            <person name="Vitorino I.R."/>
            <person name="Lage O.M."/>
        </authorList>
    </citation>
    <scope>NUCLEOTIDE SEQUENCE</scope>
    <source>
        <strain evidence="3">ICT_H6.2</strain>
    </source>
</reference>
<evidence type="ECO:0000313" key="3">
    <source>
        <dbReference type="EMBL" id="MCO6042616.1"/>
    </source>
</evidence>
<accession>A0A9X2FEI8</accession>
<keyword evidence="1" id="KW-0175">Coiled coil</keyword>
<comment type="caution">
    <text evidence="3">The sequence shown here is derived from an EMBL/GenBank/DDBJ whole genome shotgun (WGS) entry which is preliminary data.</text>
</comment>
<name>A0A9X2FEI8_9BACT</name>
<proteinExistence type="predicted"/>
<dbReference type="EMBL" id="JAMXLR010000006">
    <property type="protein sequence ID" value="MCO6042616.1"/>
    <property type="molecule type" value="Genomic_DNA"/>
</dbReference>
<protein>
    <submittedName>
        <fullName evidence="3">Uncharacterized protein</fullName>
    </submittedName>
</protein>
<feature type="region of interest" description="Disordered" evidence="2">
    <location>
        <begin position="99"/>
        <end position="149"/>
    </location>
</feature>
<evidence type="ECO:0000313" key="4">
    <source>
        <dbReference type="Proteomes" id="UP001155241"/>
    </source>
</evidence>
<dbReference type="AlphaFoldDB" id="A0A9X2FEI8"/>
<evidence type="ECO:0000256" key="2">
    <source>
        <dbReference type="SAM" id="MobiDB-lite"/>
    </source>
</evidence>
<sequence length="376" mass="40691">MKVSSAQPTRAAASILGLLLVVLCVGCRNDASQRDAYIRELRLHEDRIYELQSNMSEYQQLLRCQRMENAKLREQLDEDGESLEAARLEEEADDIEQSLLDRPTSDDDDIGLPDVQLGEPDLPEVDLGEPEVLPGPDDDLSMRAGEGETQLASATVFAPPARPSEPAESCAIYAEQMPIEPSAAAGENGIGLMAIVEPLTATGGNGYFTGEVSLMLIDPVEGEDNWQLARWDYSPEEVESAWRDVSRRVLDLPLAVPTSAPRGRPLELWVRLIPTEGDRKILCSTSISLAEEVALLGVPVSGGESSTDPAARITTGWQAADDLTSPVAKKPQGPSTTWQAATRLPPPAVVRAEATDGEGSRESNVARRAPGWSPFR</sequence>
<organism evidence="3 4">
    <name type="scientific">Aeoliella straminimaris</name>
    <dbReference type="NCBI Taxonomy" id="2954799"/>
    <lineage>
        <taxon>Bacteria</taxon>
        <taxon>Pseudomonadati</taxon>
        <taxon>Planctomycetota</taxon>
        <taxon>Planctomycetia</taxon>
        <taxon>Pirellulales</taxon>
        <taxon>Lacipirellulaceae</taxon>
        <taxon>Aeoliella</taxon>
    </lineage>
</organism>